<dbReference type="AlphaFoldDB" id="A0A501X4P2"/>
<evidence type="ECO:0000256" key="1">
    <source>
        <dbReference type="SAM" id="SignalP"/>
    </source>
</evidence>
<reference evidence="2 3" key="1">
    <citation type="submission" date="2019-06" db="EMBL/GenBank/DDBJ databases">
        <title>A novel bacterium of genus Marinomonas, isolated from coastal sand.</title>
        <authorList>
            <person name="Huang H."/>
            <person name="Mo K."/>
            <person name="Hu Y."/>
        </authorList>
    </citation>
    <scope>NUCLEOTIDE SEQUENCE [LARGE SCALE GENOMIC DNA]</scope>
    <source>
        <strain evidence="2 3">HB171799</strain>
    </source>
</reference>
<proteinExistence type="predicted"/>
<organism evidence="2 3">
    <name type="scientific">Maribrevibacterium harenarium</name>
    <dbReference type="NCBI Taxonomy" id="2589817"/>
    <lineage>
        <taxon>Bacteria</taxon>
        <taxon>Pseudomonadati</taxon>
        <taxon>Pseudomonadota</taxon>
        <taxon>Gammaproteobacteria</taxon>
        <taxon>Oceanospirillales</taxon>
        <taxon>Oceanospirillaceae</taxon>
        <taxon>Maribrevibacterium</taxon>
    </lineage>
</organism>
<dbReference type="RefSeq" id="WP_140586485.1">
    <property type="nucleotide sequence ID" value="NZ_VFRR01000001.1"/>
</dbReference>
<feature type="chain" id="PRO_5021254454" description="Outer membrane protein assembly factor BamC" evidence="1">
    <location>
        <begin position="23"/>
        <end position="360"/>
    </location>
</feature>
<protein>
    <recommendedName>
        <fullName evidence="4">Outer membrane protein assembly factor BamC</fullName>
    </recommendedName>
</protein>
<name>A0A501X4P2_9GAMM</name>
<dbReference type="OrthoDB" id="6096143at2"/>
<evidence type="ECO:0000313" key="2">
    <source>
        <dbReference type="EMBL" id="TPE55485.1"/>
    </source>
</evidence>
<evidence type="ECO:0008006" key="4">
    <source>
        <dbReference type="Google" id="ProtNLM"/>
    </source>
</evidence>
<evidence type="ECO:0000313" key="3">
    <source>
        <dbReference type="Proteomes" id="UP000315901"/>
    </source>
</evidence>
<accession>A0A501X4P2</accession>
<keyword evidence="1" id="KW-0732">Signal</keyword>
<dbReference type="PROSITE" id="PS51257">
    <property type="entry name" value="PROKAR_LIPOPROTEIN"/>
    <property type="match status" value="1"/>
</dbReference>
<sequence>MIKSFSVLIMPLALIASGCAVVKDHGLDYQSAAVNETKLVLPEDAQAPVDKLVIPNDGKVATLTPTGDFSAPRAQMIYQSLGGADIFLSESSVNLHFDQPTTRVLATLKGYWRDNYEIELEEQTIENGATTLVTAPVQLQEQGGWAALWSKITRLYPDKYQFRYVLQGHENLTEVTVSMAKVVEGEDEVWLSPVADELALRETVRSWSKIGRRSLDGSALLSEQTTIAGGGKYWVDHQRLFAMKLDSAQLSDEQAIAKLDVLPGVYLSQSEQGYSLSLVPEEKVARVGDIVDFTLPTGNGESAKLFKVKRRNLNDVDWQQRQYPVTVQRQPNGTFIQLDTSADSNPELTSFRLAYQLTQR</sequence>
<feature type="signal peptide" evidence="1">
    <location>
        <begin position="1"/>
        <end position="22"/>
    </location>
</feature>
<gene>
    <name evidence="2" type="ORF">FJM67_00090</name>
</gene>
<comment type="caution">
    <text evidence="2">The sequence shown here is derived from an EMBL/GenBank/DDBJ whole genome shotgun (WGS) entry which is preliminary data.</text>
</comment>
<dbReference type="EMBL" id="VFRR01000001">
    <property type="protein sequence ID" value="TPE55485.1"/>
    <property type="molecule type" value="Genomic_DNA"/>
</dbReference>
<keyword evidence="3" id="KW-1185">Reference proteome</keyword>
<dbReference type="Proteomes" id="UP000315901">
    <property type="component" value="Unassembled WGS sequence"/>
</dbReference>